<name>A0A0R2HAP9_9FIRM</name>
<dbReference type="AlphaFoldDB" id="A0A0R2HAP9"/>
<dbReference type="PATRIC" id="fig|1410657.5.peg.505"/>
<keyword evidence="1" id="KW-0812">Transmembrane</keyword>
<keyword evidence="3" id="KW-1185">Reference proteome</keyword>
<sequence>MIVGALLLFIIVYLKGISGSISSNSLSDSMSSISSAIQSLKLIPPCYYIAMVLCLYVCFFSIINTRKHKDIKTTILAGLSGINVLLLIINFKTISTIQSLLSLDLSDVFSGKISSGLVSDAYNILKNPEETVNSLILALGFGAVILAYSIYLFVTYYKKEQQTYETISLNSLKKTNAANKKDTLSFTRKQKTIGCLVIGLLLAMGIGYYIWDDYLNYTNIDLAKNINLSYKGISGEAYIDDVTNNVEYDKSNKEIADFVNSIEYNYSKDENLENGDSVTVTTVYNKDTADKLKLHVTSASKVIKVENLIHRFKEAKEVPKDTIALIKDKALTYLKNEYTNDYYETYRFSYCGTYLVKYNKKDSLVAVFKDNHTSKDYYDTVTTSTDYYYYEITNVNSDLNNETFGNYSTYKSMLKDNEDEYIKRDDDIASSLHNINSEITEDVIEVD</sequence>
<evidence type="ECO:0000313" key="3">
    <source>
        <dbReference type="Proteomes" id="UP000051841"/>
    </source>
</evidence>
<feature type="transmembrane region" description="Helical" evidence="1">
    <location>
        <begin position="135"/>
        <end position="154"/>
    </location>
</feature>
<evidence type="ECO:0000313" key="2">
    <source>
        <dbReference type="EMBL" id="KRN50032.1"/>
    </source>
</evidence>
<dbReference type="EMBL" id="JQBL01000015">
    <property type="protein sequence ID" value="KRN50032.1"/>
    <property type="molecule type" value="Genomic_DNA"/>
</dbReference>
<keyword evidence="1" id="KW-0472">Membrane</keyword>
<reference evidence="2 3" key="1">
    <citation type="journal article" date="2015" name="Genome Announc.">
        <title>Expanding the biotechnology potential of lactobacilli through comparative genomics of 213 strains and associated genera.</title>
        <authorList>
            <person name="Sun Z."/>
            <person name="Harris H.M."/>
            <person name="McCann A."/>
            <person name="Guo C."/>
            <person name="Argimon S."/>
            <person name="Zhang W."/>
            <person name="Yang X."/>
            <person name="Jeffery I.B."/>
            <person name="Cooney J.C."/>
            <person name="Kagawa T.F."/>
            <person name="Liu W."/>
            <person name="Song Y."/>
            <person name="Salvetti E."/>
            <person name="Wrobel A."/>
            <person name="Rasinkangas P."/>
            <person name="Parkhill J."/>
            <person name="Rea M.C."/>
            <person name="O'Sullivan O."/>
            <person name="Ritari J."/>
            <person name="Douillard F.P."/>
            <person name="Paul Ross R."/>
            <person name="Yang R."/>
            <person name="Briner A.E."/>
            <person name="Felis G.E."/>
            <person name="de Vos W.M."/>
            <person name="Barrangou R."/>
            <person name="Klaenhammer T.R."/>
            <person name="Caufield P.W."/>
            <person name="Cui Y."/>
            <person name="Zhang H."/>
            <person name="O'Toole P.W."/>
        </authorList>
    </citation>
    <scope>NUCLEOTIDE SEQUENCE [LARGE SCALE GENOMIC DNA]</scope>
    <source>
        <strain evidence="2 3">DSM 20405</strain>
    </source>
</reference>
<comment type="caution">
    <text evidence="2">The sequence shown here is derived from an EMBL/GenBank/DDBJ whole genome shotgun (WGS) entry which is preliminary data.</text>
</comment>
<keyword evidence="1" id="KW-1133">Transmembrane helix</keyword>
<protein>
    <submittedName>
        <fullName evidence="2">Uncharacterized protein</fullName>
    </submittedName>
</protein>
<gene>
    <name evidence="2" type="ORF">IV49_GL000478</name>
</gene>
<dbReference type="Proteomes" id="UP000051841">
    <property type="component" value="Unassembled WGS sequence"/>
</dbReference>
<proteinExistence type="predicted"/>
<organism evidence="2 3">
    <name type="scientific">Kandleria vitulina DSM 20405</name>
    <dbReference type="NCBI Taxonomy" id="1410657"/>
    <lineage>
        <taxon>Bacteria</taxon>
        <taxon>Bacillati</taxon>
        <taxon>Bacillota</taxon>
        <taxon>Erysipelotrichia</taxon>
        <taxon>Erysipelotrichales</taxon>
        <taxon>Coprobacillaceae</taxon>
        <taxon>Kandleria</taxon>
    </lineage>
</organism>
<feature type="transmembrane region" description="Helical" evidence="1">
    <location>
        <begin position="193"/>
        <end position="211"/>
    </location>
</feature>
<evidence type="ECO:0000256" key="1">
    <source>
        <dbReference type="SAM" id="Phobius"/>
    </source>
</evidence>
<feature type="transmembrane region" description="Helical" evidence="1">
    <location>
        <begin position="75"/>
        <end position="94"/>
    </location>
</feature>
<feature type="transmembrane region" description="Helical" evidence="1">
    <location>
        <begin position="42"/>
        <end position="63"/>
    </location>
</feature>
<accession>A0A0R2HAP9</accession>